<dbReference type="InterPro" id="IPR009057">
    <property type="entry name" value="Homeodomain-like_sf"/>
</dbReference>
<dbReference type="Pfam" id="PF00440">
    <property type="entry name" value="TetR_N"/>
    <property type="match status" value="1"/>
</dbReference>
<proteinExistence type="predicted"/>
<evidence type="ECO:0000313" key="7">
    <source>
        <dbReference type="Proteomes" id="UP000321039"/>
    </source>
</evidence>
<dbReference type="PROSITE" id="PS50977">
    <property type="entry name" value="HTH_TETR_2"/>
    <property type="match status" value="1"/>
</dbReference>
<dbReference type="PANTHER" id="PTHR30055">
    <property type="entry name" value="HTH-TYPE TRANSCRIPTIONAL REGULATOR RUTR"/>
    <property type="match status" value="1"/>
</dbReference>
<dbReference type="InterPro" id="IPR001647">
    <property type="entry name" value="HTH_TetR"/>
</dbReference>
<feature type="DNA-binding region" description="H-T-H motif" evidence="4">
    <location>
        <begin position="44"/>
        <end position="63"/>
    </location>
</feature>
<evidence type="ECO:0000259" key="5">
    <source>
        <dbReference type="PROSITE" id="PS50977"/>
    </source>
</evidence>
<reference evidence="6 7" key="1">
    <citation type="submission" date="2019-08" db="EMBL/GenBank/DDBJ databases">
        <title>Parahaliea maris sp. nov., isolated from the surface seawater.</title>
        <authorList>
            <person name="Liu Y."/>
        </authorList>
    </citation>
    <scope>NUCLEOTIDE SEQUENCE [LARGE SCALE GENOMIC DNA]</scope>
    <source>
        <strain evidence="6 7">HSLHS9</strain>
    </source>
</reference>
<keyword evidence="1" id="KW-0805">Transcription regulation</keyword>
<dbReference type="EMBL" id="VRZA01000001">
    <property type="protein sequence ID" value="TXS96173.1"/>
    <property type="molecule type" value="Genomic_DNA"/>
</dbReference>
<accession>A0A5C9A5J5</accession>
<evidence type="ECO:0000256" key="4">
    <source>
        <dbReference type="PROSITE-ProRule" id="PRU00335"/>
    </source>
</evidence>
<name>A0A5C9A5J5_9GAMM</name>
<evidence type="ECO:0000256" key="3">
    <source>
        <dbReference type="ARBA" id="ARBA00023163"/>
    </source>
</evidence>
<organism evidence="6 7">
    <name type="scientific">Parahaliea maris</name>
    <dbReference type="NCBI Taxonomy" id="2716870"/>
    <lineage>
        <taxon>Bacteria</taxon>
        <taxon>Pseudomonadati</taxon>
        <taxon>Pseudomonadota</taxon>
        <taxon>Gammaproteobacteria</taxon>
        <taxon>Cellvibrionales</taxon>
        <taxon>Halieaceae</taxon>
        <taxon>Parahaliea</taxon>
    </lineage>
</organism>
<dbReference type="PANTHER" id="PTHR30055:SF234">
    <property type="entry name" value="HTH-TYPE TRANSCRIPTIONAL REGULATOR BETI"/>
    <property type="match status" value="1"/>
</dbReference>
<dbReference type="AlphaFoldDB" id="A0A5C9A5J5"/>
<dbReference type="Proteomes" id="UP000321039">
    <property type="component" value="Unassembled WGS sequence"/>
</dbReference>
<dbReference type="RefSeq" id="WP_148066443.1">
    <property type="nucleotide sequence ID" value="NZ_VRZA01000001.1"/>
</dbReference>
<dbReference type="Gene3D" id="1.10.357.10">
    <property type="entry name" value="Tetracycline Repressor, domain 2"/>
    <property type="match status" value="1"/>
</dbReference>
<dbReference type="GO" id="GO:0003700">
    <property type="term" value="F:DNA-binding transcription factor activity"/>
    <property type="evidence" value="ECO:0007669"/>
    <property type="project" value="TreeGrafter"/>
</dbReference>
<keyword evidence="2 4" id="KW-0238">DNA-binding</keyword>
<dbReference type="SUPFAM" id="SSF46689">
    <property type="entry name" value="Homeodomain-like"/>
    <property type="match status" value="1"/>
</dbReference>
<gene>
    <name evidence="6" type="ORF">FV139_01315</name>
</gene>
<feature type="domain" description="HTH tetR-type" evidence="5">
    <location>
        <begin position="21"/>
        <end position="81"/>
    </location>
</feature>
<keyword evidence="3" id="KW-0804">Transcription</keyword>
<evidence type="ECO:0000313" key="6">
    <source>
        <dbReference type="EMBL" id="TXS96173.1"/>
    </source>
</evidence>
<protein>
    <submittedName>
        <fullName evidence="6">TetR/AcrR family transcriptional regulator</fullName>
    </submittedName>
</protein>
<dbReference type="InterPro" id="IPR050109">
    <property type="entry name" value="HTH-type_TetR-like_transc_reg"/>
</dbReference>
<evidence type="ECO:0000256" key="2">
    <source>
        <dbReference type="ARBA" id="ARBA00023125"/>
    </source>
</evidence>
<evidence type="ECO:0000256" key="1">
    <source>
        <dbReference type="ARBA" id="ARBA00023015"/>
    </source>
</evidence>
<keyword evidence="7" id="KW-1185">Reference proteome</keyword>
<comment type="caution">
    <text evidence="6">The sequence shown here is derived from an EMBL/GenBank/DDBJ whole genome shotgun (WGS) entry which is preliminary data.</text>
</comment>
<sequence length="212" mass="24303">MATRTFIEKGMPVGKQEEKSLNTKNRILDAVKQLIEDGGFAAASSTRIARAAGISWGVAQHHFGDKQGILLSVLEQCSTEYINFMIEIPRSEGTRSERIQRYVERCWEFYRGSEYKIALEIALAMRFQDSEFTNPETFERQQLQLVELWRTVFPDAEVDDETLRHLIRHTYIVLSGLVIDGMLENVDLNTRFQLGMLSRTLESYLYPAGNDG</sequence>
<dbReference type="PRINTS" id="PR00455">
    <property type="entry name" value="HTHTETR"/>
</dbReference>
<dbReference type="GO" id="GO:0000976">
    <property type="term" value="F:transcription cis-regulatory region binding"/>
    <property type="evidence" value="ECO:0007669"/>
    <property type="project" value="TreeGrafter"/>
</dbReference>